<dbReference type="Gene3D" id="2.30.40.10">
    <property type="entry name" value="Urease, subunit C, domain 1"/>
    <property type="match status" value="1"/>
</dbReference>
<accession>A0A3S4YM33</accession>
<keyword evidence="4 5" id="KW-0119">Carbohydrate metabolism</keyword>
<organism evidence="10 11">
    <name type="scientific">Acidipropionibacterium jensenii</name>
    <dbReference type="NCBI Taxonomy" id="1749"/>
    <lineage>
        <taxon>Bacteria</taxon>
        <taxon>Bacillati</taxon>
        <taxon>Actinomycetota</taxon>
        <taxon>Actinomycetes</taxon>
        <taxon>Propionibacteriales</taxon>
        <taxon>Propionibacteriaceae</taxon>
        <taxon>Acidipropionibacterium</taxon>
    </lineage>
</organism>
<feature type="binding site" evidence="8">
    <location>
        <position position="206"/>
    </location>
    <ligand>
        <name>Zn(2+)</name>
        <dbReference type="ChEBI" id="CHEBI:29105"/>
    </ligand>
</feature>
<dbReference type="EMBL" id="LR134473">
    <property type="protein sequence ID" value="VEI01853.1"/>
    <property type="molecule type" value="Genomic_DNA"/>
</dbReference>
<evidence type="ECO:0000259" key="9">
    <source>
        <dbReference type="Pfam" id="PF01979"/>
    </source>
</evidence>
<dbReference type="SUPFAM" id="SSF51556">
    <property type="entry name" value="Metallo-dependent hydrolases"/>
    <property type="match status" value="1"/>
</dbReference>
<evidence type="ECO:0000256" key="4">
    <source>
        <dbReference type="ARBA" id="ARBA00023277"/>
    </source>
</evidence>
<feature type="binding site" evidence="7">
    <location>
        <begin position="302"/>
        <end position="304"/>
    </location>
    <ligand>
        <name>substrate</name>
    </ligand>
</feature>
<comment type="cofactor">
    <cofactor evidence="8">
        <name>a divalent metal cation</name>
        <dbReference type="ChEBI" id="CHEBI:60240"/>
    </cofactor>
    <text evidence="8">Binds 1 divalent metal cation per subunit.</text>
</comment>
<dbReference type="GO" id="GO:0008448">
    <property type="term" value="F:N-acetylglucosamine-6-phosphate deacetylase activity"/>
    <property type="evidence" value="ECO:0007669"/>
    <property type="project" value="UniProtKB-EC"/>
</dbReference>
<evidence type="ECO:0000256" key="7">
    <source>
        <dbReference type="PIRSR" id="PIRSR038994-2"/>
    </source>
</evidence>
<dbReference type="Proteomes" id="UP000277858">
    <property type="component" value="Chromosome"/>
</dbReference>
<dbReference type="CDD" id="cd00854">
    <property type="entry name" value="NagA"/>
    <property type="match status" value="1"/>
</dbReference>
<dbReference type="SUPFAM" id="SSF51338">
    <property type="entry name" value="Composite domain of metallo-dependent hydrolases"/>
    <property type="match status" value="1"/>
</dbReference>
<feature type="active site" description="Proton donor/acceptor" evidence="6">
    <location>
        <position position="264"/>
    </location>
</feature>
<keyword evidence="3 5" id="KW-0378">Hydrolase</keyword>
<evidence type="ECO:0000256" key="3">
    <source>
        <dbReference type="ARBA" id="ARBA00022801"/>
    </source>
</evidence>
<evidence type="ECO:0000256" key="1">
    <source>
        <dbReference type="ARBA" id="ARBA00010716"/>
    </source>
</evidence>
<name>A0A3S4YM33_9ACTN</name>
<dbReference type="OrthoDB" id="9776488at2"/>
<dbReference type="STRING" id="1122997.GCA_000425285_01996"/>
<feature type="binding site" evidence="7">
    <location>
        <position position="130"/>
    </location>
    <ligand>
        <name>substrate</name>
    </ligand>
</feature>
<reference evidence="10 11" key="1">
    <citation type="submission" date="2018-12" db="EMBL/GenBank/DDBJ databases">
        <authorList>
            <consortium name="Pathogen Informatics"/>
        </authorList>
    </citation>
    <scope>NUCLEOTIDE SEQUENCE [LARGE SCALE GENOMIC DNA]</scope>
    <source>
        <strain evidence="10 11">NCTC13652</strain>
    </source>
</reference>
<evidence type="ECO:0000256" key="6">
    <source>
        <dbReference type="PIRSR" id="PIRSR038994-1"/>
    </source>
</evidence>
<dbReference type="InterPro" id="IPR011059">
    <property type="entry name" value="Metal-dep_hydrolase_composite"/>
</dbReference>
<dbReference type="GO" id="GO:0006046">
    <property type="term" value="P:N-acetylglucosamine catabolic process"/>
    <property type="evidence" value="ECO:0007669"/>
    <property type="project" value="TreeGrafter"/>
</dbReference>
<dbReference type="InterPro" id="IPR003764">
    <property type="entry name" value="GlcNAc_6-P_deAcase"/>
</dbReference>
<dbReference type="GO" id="GO:0046872">
    <property type="term" value="F:metal ion binding"/>
    <property type="evidence" value="ECO:0007669"/>
    <property type="project" value="UniProtKB-KW"/>
</dbReference>
<comment type="similarity">
    <text evidence="1 5">Belongs to the metallo-dependent hydrolases superfamily. NagA family.</text>
</comment>
<dbReference type="EC" id="3.5.1.25" evidence="10"/>
<keyword evidence="11" id="KW-1185">Reference proteome</keyword>
<evidence type="ECO:0000313" key="11">
    <source>
        <dbReference type="Proteomes" id="UP000277858"/>
    </source>
</evidence>
<dbReference type="RefSeq" id="WP_028703464.1">
    <property type="nucleotide sequence ID" value="NZ_LR134473.1"/>
</dbReference>
<feature type="domain" description="Amidohydrolase-related" evidence="9">
    <location>
        <begin position="44"/>
        <end position="370"/>
    </location>
</feature>
<keyword evidence="2 8" id="KW-0479">Metal-binding</keyword>
<gene>
    <name evidence="10" type="primary">nagA</name>
    <name evidence="10" type="ORF">NCTC13652_00002</name>
</gene>
<evidence type="ECO:0000256" key="2">
    <source>
        <dbReference type="ARBA" id="ARBA00022723"/>
    </source>
</evidence>
<dbReference type="InterPro" id="IPR006680">
    <property type="entry name" value="Amidohydro-rel"/>
</dbReference>
<sequence>MIISSRHVLYPDGSVGPATITIEGDRFSEVALGVLDAEDEVDEWVLPGYVDTHCHGAAGASFSDPDPDKVRAAIGYHRSQGATSLFASTVTEDMDDLVDQIGRLRQFCAEGEFDGIHLEGPFLAESRKGAHNVDLLRDPTPGRVSRLLDAGGDDLRMITLAPERRCGIEAVQTIAAAGVHSAFGHSEADAATARDAVDSGADVVTHLFNAMAPIHHRKPGPVPWMLTDSRVMCELICDGVHLAPDVIRMAVQAAGPERICLVTDAMSATGQPDGDYMLGSLAVRVVNGGARLLNPDGSLGAIAGSTLTLGRAVEFVVTTVGIPLAQAAMMASTTPARWHGLDAGVIKAGRRADLCLTTGTGHLERVIRAGREIERQG</sequence>
<feature type="binding site" evidence="8">
    <location>
        <position position="119"/>
    </location>
    <ligand>
        <name>Zn(2+)</name>
        <dbReference type="ChEBI" id="CHEBI:29105"/>
    </ligand>
</feature>
<feature type="binding site" evidence="8">
    <location>
        <position position="185"/>
    </location>
    <ligand>
        <name>Zn(2+)</name>
        <dbReference type="ChEBI" id="CHEBI:29105"/>
    </ligand>
</feature>
<feature type="binding site" evidence="7">
    <location>
        <position position="241"/>
    </location>
    <ligand>
        <name>substrate</name>
    </ligand>
</feature>
<feature type="binding site" evidence="7">
    <location>
        <position position="217"/>
    </location>
    <ligand>
        <name>substrate</name>
    </ligand>
</feature>
<dbReference type="Pfam" id="PF01979">
    <property type="entry name" value="Amidohydro_1"/>
    <property type="match status" value="1"/>
</dbReference>
<dbReference type="PIRSF" id="PIRSF038994">
    <property type="entry name" value="NagA"/>
    <property type="match status" value="1"/>
</dbReference>
<dbReference type="Gene3D" id="3.20.20.140">
    <property type="entry name" value="Metal-dependent hydrolases"/>
    <property type="match status" value="1"/>
</dbReference>
<evidence type="ECO:0000313" key="10">
    <source>
        <dbReference type="EMBL" id="VEI01853.1"/>
    </source>
</evidence>
<dbReference type="PANTHER" id="PTHR11113:SF14">
    <property type="entry name" value="N-ACETYLGLUCOSAMINE-6-PHOSPHATE DEACETYLASE"/>
    <property type="match status" value="1"/>
</dbReference>
<protein>
    <submittedName>
        <fullName evidence="10">N-acetylglucosamine-6-phosphate deacetylase</fullName>
        <ecNumber evidence="10">3.5.1.25</ecNumber>
    </submittedName>
</protein>
<evidence type="ECO:0000256" key="8">
    <source>
        <dbReference type="PIRSR" id="PIRSR038994-3"/>
    </source>
</evidence>
<proteinExistence type="inferred from homology"/>
<evidence type="ECO:0000256" key="5">
    <source>
        <dbReference type="PIRNR" id="PIRNR038994"/>
    </source>
</evidence>
<dbReference type="InterPro" id="IPR032466">
    <property type="entry name" value="Metal_Hydrolase"/>
</dbReference>
<feature type="binding site" evidence="7">
    <location>
        <begin position="209"/>
        <end position="210"/>
    </location>
    <ligand>
        <name>substrate</name>
    </ligand>
</feature>
<dbReference type="PANTHER" id="PTHR11113">
    <property type="entry name" value="N-ACETYLGLUCOSAMINE-6-PHOSPHATE DEACETYLASE"/>
    <property type="match status" value="1"/>
</dbReference>
<dbReference type="AlphaFoldDB" id="A0A3S4YM33"/>